<dbReference type="NCBIfam" id="TIGR02532">
    <property type="entry name" value="IV_pilin_GFxxxE"/>
    <property type="match status" value="1"/>
</dbReference>
<keyword evidence="1" id="KW-1133">Transmembrane helix</keyword>
<dbReference type="InterPro" id="IPR015919">
    <property type="entry name" value="Cadherin-like_sf"/>
</dbReference>
<dbReference type="GO" id="GO:0005509">
    <property type="term" value="F:calcium ion binding"/>
    <property type="evidence" value="ECO:0007669"/>
    <property type="project" value="InterPro"/>
</dbReference>
<dbReference type="GO" id="GO:0016020">
    <property type="term" value="C:membrane"/>
    <property type="evidence" value="ECO:0007669"/>
    <property type="project" value="InterPro"/>
</dbReference>
<keyword evidence="1" id="KW-0472">Membrane</keyword>
<sequence length="487" mass="52491">MRSMNKKGFTLVELAIVMVIIGILLGMGLGMLGILTKRAKYKESEEAVNAAVEAVLGYVQEYRKLPNCDTFKSIVRKPYDSFNKPLWYIVNKDLEDCCGVSSNGTIGKYLSIRICKDSTCGNYDEITGVAFMVLSGGSNYNVQADVDGDGSHVSVNGTCVEVNGATTVKVYSPGVQVDAYAGDMNRVEEYDDIAKWVTIPEMQSSTGCQPLHITSPSVLPPAKEGQSYYYQLTSEGGCTPYTWETLDIAPDITLDENGTISGTLNATCEDVLEFDATVTDSKGNNATGHFKIPVEHQPLEIITQFLPYGYVGSPYSATIHASGGVEPYNFTMTGDCPSGLTCSGDTISGTPDNGTEGTYLIKVTVSDQCANTATREYSLVINPAGVGGNTTNNGGGGGGGNGYCLRYTLVNKGGNRTLQYAFSSSCEEFDKNDYVIISFGILRNCVDIYTGNNCQHLEKTVCYHNLIGVDGNNDCEVWYENGDLKDN</sequence>
<feature type="transmembrane region" description="Helical" evidence="1">
    <location>
        <begin position="12"/>
        <end position="35"/>
    </location>
</feature>
<dbReference type="Gene3D" id="3.30.700.10">
    <property type="entry name" value="Glycoprotein, Type 4 Pilin"/>
    <property type="match status" value="1"/>
</dbReference>
<evidence type="ECO:0008006" key="4">
    <source>
        <dbReference type="Google" id="ProtNLM"/>
    </source>
</evidence>
<dbReference type="InterPro" id="IPR012902">
    <property type="entry name" value="N_methyl_site"/>
</dbReference>
<dbReference type="EMBL" id="AP013035">
    <property type="protein sequence ID" value="BAT71976.1"/>
    <property type="molecule type" value="Genomic_DNA"/>
</dbReference>
<dbReference type="Pfam" id="PF07963">
    <property type="entry name" value="N_methyl"/>
    <property type="match status" value="1"/>
</dbReference>
<evidence type="ECO:0000256" key="1">
    <source>
        <dbReference type="SAM" id="Phobius"/>
    </source>
</evidence>
<dbReference type="SUPFAM" id="SSF54523">
    <property type="entry name" value="Pili subunits"/>
    <property type="match status" value="1"/>
</dbReference>
<keyword evidence="1" id="KW-0812">Transmembrane</keyword>
<gene>
    <name evidence="2" type="ORF">TST_1184</name>
</gene>
<dbReference type="AlphaFoldDB" id="A0A0S3QUH2"/>
<reference evidence="3" key="1">
    <citation type="journal article" date="2018" name="Science">
        <title>A primordial and reversible TCA cycle in a facultatively chemolithoautotrophic thermophile.</title>
        <authorList>
            <person name="Nunoura T."/>
            <person name="Chikaraishi Y."/>
            <person name="Izaki R."/>
            <person name="Suwa T."/>
            <person name="Sato T."/>
            <person name="Harada T."/>
            <person name="Mori K."/>
            <person name="Kato Y."/>
            <person name="Miyazaki M."/>
            <person name="Shimamura S."/>
            <person name="Yanagawa K."/>
            <person name="Shuto A."/>
            <person name="Ohkouchi N."/>
            <person name="Fujita N."/>
            <person name="Takaki Y."/>
            <person name="Atomi H."/>
            <person name="Takai K."/>
        </authorList>
    </citation>
    <scope>NUCLEOTIDE SEQUENCE [LARGE SCALE GENOMIC DNA]</scope>
    <source>
        <strain evidence="3">DSM 17441 / JCM 13301 / NBRC 103674 / ABI70S6</strain>
    </source>
</reference>
<proteinExistence type="predicted"/>
<evidence type="ECO:0000313" key="2">
    <source>
        <dbReference type="EMBL" id="BAT71976.1"/>
    </source>
</evidence>
<dbReference type="SUPFAM" id="SSF49313">
    <property type="entry name" value="Cadherin-like"/>
    <property type="match status" value="1"/>
</dbReference>
<name>A0A0S3QUH2_THET7</name>
<dbReference type="InterPro" id="IPR013783">
    <property type="entry name" value="Ig-like_fold"/>
</dbReference>
<accession>A0A0S3QUH2</accession>
<dbReference type="Gene3D" id="2.60.40.10">
    <property type="entry name" value="Immunoglobulins"/>
    <property type="match status" value="2"/>
</dbReference>
<dbReference type="Pfam" id="PF05345">
    <property type="entry name" value="He_PIG"/>
    <property type="match status" value="2"/>
</dbReference>
<dbReference type="Proteomes" id="UP000063234">
    <property type="component" value="Chromosome"/>
</dbReference>
<dbReference type="InterPro" id="IPR045584">
    <property type="entry name" value="Pilin-like"/>
</dbReference>
<evidence type="ECO:0000313" key="3">
    <source>
        <dbReference type="Proteomes" id="UP000063234"/>
    </source>
</evidence>
<keyword evidence="3" id="KW-1185">Reference proteome</keyword>
<dbReference type="KEGG" id="ttk:TST_1184"/>
<organism evidence="2 3">
    <name type="scientific">Thermosulfidibacter takaii (strain DSM 17441 / JCM 13301 / NBRC 103674 / ABI70S6)</name>
    <dbReference type="NCBI Taxonomy" id="1298851"/>
    <lineage>
        <taxon>Bacteria</taxon>
        <taxon>Pseudomonadati</taxon>
        <taxon>Thermosulfidibacterota</taxon>
        <taxon>Thermosulfidibacteria</taxon>
        <taxon>Thermosulfidibacterales</taxon>
        <taxon>Thermosulfidibacteraceae</taxon>
    </lineage>
</organism>
<protein>
    <recommendedName>
        <fullName evidence="4">Prepilin-type N-terminal cleavage/methylation domain-containing protein</fullName>
    </recommendedName>
</protein>
<dbReference type="STRING" id="1298851.TST_1184"/>